<comment type="caution">
    <text evidence="2">The sequence shown here is derived from an EMBL/GenBank/DDBJ whole genome shotgun (WGS) entry which is preliminary data.</text>
</comment>
<reference evidence="2 3" key="1">
    <citation type="journal article" date="2023" name="bioRxiv">
        <title>High-quality genome assemblies of four members of thePodospora anserinaspecies complex.</title>
        <authorList>
            <person name="Ament-Velasquez S.L."/>
            <person name="Vogan A.A."/>
            <person name="Wallerman O."/>
            <person name="Hartmann F."/>
            <person name="Gautier V."/>
            <person name="Silar P."/>
            <person name="Giraud T."/>
            <person name="Johannesson H."/>
        </authorList>
    </citation>
    <scope>NUCLEOTIDE SEQUENCE [LARGE SCALE GENOMIC DNA]</scope>
    <source>
        <strain evidence="2 3">CBS 112042</strain>
    </source>
</reference>
<accession>A0ABR0F8W1</accession>
<gene>
    <name evidence="2" type="ORF">QC761_0108390</name>
</gene>
<evidence type="ECO:0000313" key="2">
    <source>
        <dbReference type="EMBL" id="KAK4639455.1"/>
    </source>
</evidence>
<dbReference type="RefSeq" id="XP_062728431.1">
    <property type="nucleotide sequence ID" value="XM_062873195.1"/>
</dbReference>
<dbReference type="Proteomes" id="UP001322138">
    <property type="component" value="Unassembled WGS sequence"/>
</dbReference>
<protein>
    <submittedName>
        <fullName evidence="2">Uncharacterized protein</fullName>
    </submittedName>
</protein>
<proteinExistence type="predicted"/>
<dbReference type="EMBL" id="JAFFGZ010000009">
    <property type="protein sequence ID" value="KAK4639455.1"/>
    <property type="molecule type" value="Genomic_DNA"/>
</dbReference>
<organism evidence="2 3">
    <name type="scientific">Podospora bellae-mahoneyi</name>
    <dbReference type="NCBI Taxonomy" id="2093777"/>
    <lineage>
        <taxon>Eukaryota</taxon>
        <taxon>Fungi</taxon>
        <taxon>Dikarya</taxon>
        <taxon>Ascomycota</taxon>
        <taxon>Pezizomycotina</taxon>
        <taxon>Sordariomycetes</taxon>
        <taxon>Sordariomycetidae</taxon>
        <taxon>Sordariales</taxon>
        <taxon>Podosporaceae</taxon>
        <taxon>Podospora</taxon>
    </lineage>
</organism>
<keyword evidence="3" id="KW-1185">Reference proteome</keyword>
<evidence type="ECO:0000256" key="1">
    <source>
        <dbReference type="SAM" id="MobiDB-lite"/>
    </source>
</evidence>
<sequence>MRWRRRRFTTHFFSSTTFISFSPTSIIADLWPSAYSSSHSPLPRYTGNAANQGRAEQRVTYLIHQLESAAKESERPSSSQTENSQGITLDDSRQEATRSRSKSYPHFLFILIPKNHNQFFPPTGNRAFNAGKTRRFLQRFPFWSRHQARNEPRRALVPSKKGANEAESPRSCSC</sequence>
<feature type="compositionally biased region" description="Polar residues" evidence="1">
    <location>
        <begin position="76"/>
        <end position="87"/>
    </location>
</feature>
<evidence type="ECO:0000313" key="3">
    <source>
        <dbReference type="Proteomes" id="UP001322138"/>
    </source>
</evidence>
<feature type="region of interest" description="Disordered" evidence="1">
    <location>
        <begin position="151"/>
        <end position="174"/>
    </location>
</feature>
<dbReference type="GeneID" id="87892592"/>
<feature type="region of interest" description="Disordered" evidence="1">
    <location>
        <begin position="68"/>
        <end position="96"/>
    </location>
</feature>
<name>A0ABR0F8W1_9PEZI</name>